<keyword evidence="9" id="KW-1185">Reference proteome</keyword>
<dbReference type="PANTHER" id="PTHR45008">
    <property type="entry name" value="PTS SYSTEM GLUCOSE-SPECIFIC EIIA COMPONENT"/>
    <property type="match status" value="1"/>
</dbReference>
<organism evidence="8 9">
    <name type="scientific">Tractidigestivibacter scatoligenes</name>
    <name type="common">Olsenella scatoligenes</name>
    <dbReference type="NCBI Taxonomy" id="1299998"/>
    <lineage>
        <taxon>Bacteria</taxon>
        <taxon>Bacillati</taxon>
        <taxon>Actinomycetota</taxon>
        <taxon>Coriobacteriia</taxon>
        <taxon>Coriobacteriales</taxon>
        <taxon>Atopobiaceae</taxon>
        <taxon>Tractidigestivibacter</taxon>
    </lineage>
</organism>
<dbReference type="STRING" id="1299998.AUL39_09550"/>
<dbReference type="GO" id="GO:0009401">
    <property type="term" value="P:phosphoenolpyruvate-dependent sugar phosphotransferase system"/>
    <property type="evidence" value="ECO:0007669"/>
    <property type="project" value="UniProtKB-KW"/>
</dbReference>
<feature type="domain" description="PTS EIIA type-1" evidence="7">
    <location>
        <begin position="46"/>
        <end position="150"/>
    </location>
</feature>
<sequence length="178" mass="18064">MGIFDRLSRGRRAATEVPHAIDAIAEPGSVLAPVDGVATPLSEVSDPVFAQGMLGPGMAVKPSGGVIYAPVTGTITAAVDTGHALGITSDDGMEVLIHVGVDTVEMRGDGFKVLVEKDKHVAVGTPLIVFDREKICAAGHDDIVMTSVTNASGEALPAVAAGADVRAGQPLFRLGGNA</sequence>
<dbReference type="InterPro" id="IPR011055">
    <property type="entry name" value="Dup_hybrid_motif"/>
</dbReference>
<comment type="caution">
    <text evidence="8">The sequence shown here is derived from an EMBL/GenBank/DDBJ whole genome shotgun (WGS) entry which is preliminary data.</text>
</comment>
<evidence type="ECO:0000256" key="1">
    <source>
        <dbReference type="ARBA" id="ARBA00004496"/>
    </source>
</evidence>
<dbReference type="InterPro" id="IPR050890">
    <property type="entry name" value="PTS_EIIA_component"/>
</dbReference>
<dbReference type="NCBIfam" id="TIGR00830">
    <property type="entry name" value="PTBA"/>
    <property type="match status" value="1"/>
</dbReference>
<dbReference type="InterPro" id="IPR001127">
    <property type="entry name" value="PTS_EIIA_1_perm"/>
</dbReference>
<keyword evidence="4" id="KW-0808">Transferase</keyword>
<dbReference type="PROSITE" id="PS51093">
    <property type="entry name" value="PTS_EIIA_TYPE_1"/>
    <property type="match status" value="1"/>
</dbReference>
<dbReference type="OrthoDB" id="9797715at2"/>
<evidence type="ECO:0000313" key="8">
    <source>
        <dbReference type="EMBL" id="KUH57916.1"/>
    </source>
</evidence>
<dbReference type="AlphaFoldDB" id="A0A100YUG0"/>
<dbReference type="PANTHER" id="PTHR45008:SF1">
    <property type="entry name" value="PTS SYSTEM GLUCOSE-SPECIFIC EIIA COMPONENT"/>
    <property type="match status" value="1"/>
</dbReference>
<dbReference type="PROSITE" id="PS00371">
    <property type="entry name" value="PTS_EIIA_TYPE_1_HIS"/>
    <property type="match status" value="1"/>
</dbReference>
<name>A0A100YUG0_TRASO</name>
<dbReference type="GO" id="GO:0016301">
    <property type="term" value="F:kinase activity"/>
    <property type="evidence" value="ECO:0007669"/>
    <property type="project" value="UniProtKB-KW"/>
</dbReference>
<proteinExistence type="predicted"/>
<keyword evidence="5" id="KW-0598">Phosphotransferase system</keyword>
<accession>A0A100YUG0</accession>
<evidence type="ECO:0000256" key="3">
    <source>
        <dbReference type="ARBA" id="ARBA00022597"/>
    </source>
</evidence>
<keyword evidence="2" id="KW-0813">Transport</keyword>
<evidence type="ECO:0000256" key="2">
    <source>
        <dbReference type="ARBA" id="ARBA00022448"/>
    </source>
</evidence>
<evidence type="ECO:0000313" key="9">
    <source>
        <dbReference type="Proteomes" id="UP000054078"/>
    </source>
</evidence>
<dbReference type="FunFam" id="2.70.70.10:FF:000001">
    <property type="entry name" value="PTS system glucose-specific IIA component"/>
    <property type="match status" value="1"/>
</dbReference>
<dbReference type="Gene3D" id="2.70.70.10">
    <property type="entry name" value="Glucose Permease (Domain IIA)"/>
    <property type="match status" value="1"/>
</dbReference>
<protein>
    <recommendedName>
        <fullName evidence="7">PTS EIIA type-1 domain-containing protein</fullName>
    </recommendedName>
</protein>
<gene>
    <name evidence="8" type="ORF">AUL39_09550</name>
</gene>
<dbReference type="GO" id="GO:0005737">
    <property type="term" value="C:cytoplasm"/>
    <property type="evidence" value="ECO:0007669"/>
    <property type="project" value="UniProtKB-SubCell"/>
</dbReference>
<dbReference type="RefSeq" id="WP_059055687.1">
    <property type="nucleotide sequence ID" value="NZ_LOJF01000011.1"/>
</dbReference>
<keyword evidence="3" id="KW-0762">Sugar transport</keyword>
<dbReference type="SUPFAM" id="SSF51261">
    <property type="entry name" value="Duplicated hybrid motif"/>
    <property type="match status" value="1"/>
</dbReference>
<comment type="subcellular location">
    <subcellularLocation>
        <location evidence="1">Cytoplasm</location>
    </subcellularLocation>
</comment>
<evidence type="ECO:0000256" key="4">
    <source>
        <dbReference type="ARBA" id="ARBA00022679"/>
    </source>
</evidence>
<keyword evidence="6" id="KW-0418">Kinase</keyword>
<dbReference type="Proteomes" id="UP000054078">
    <property type="component" value="Unassembled WGS sequence"/>
</dbReference>
<evidence type="ECO:0000259" key="7">
    <source>
        <dbReference type="PROSITE" id="PS51093"/>
    </source>
</evidence>
<reference evidence="8 9" key="1">
    <citation type="submission" date="2015-12" db="EMBL/GenBank/DDBJ databases">
        <title>Draft Genome Sequence of Olsenella scatoligenes SK9K4T; a Producer of 3-Methylindole- (skatole) and 4-Methylphenol- (p-cresol) Isolated from Pig Feces.</title>
        <authorList>
            <person name="Li X."/>
            <person name="Borg B."/>
            <person name="Canibe N."/>
        </authorList>
    </citation>
    <scope>NUCLEOTIDE SEQUENCE [LARGE SCALE GENOMIC DNA]</scope>
    <source>
        <strain evidence="8 9">SK9K4</strain>
    </source>
</reference>
<dbReference type="EMBL" id="LOJF01000011">
    <property type="protein sequence ID" value="KUH57916.1"/>
    <property type="molecule type" value="Genomic_DNA"/>
</dbReference>
<dbReference type="Pfam" id="PF00358">
    <property type="entry name" value="PTS_EIIA_1"/>
    <property type="match status" value="1"/>
</dbReference>
<evidence type="ECO:0000256" key="6">
    <source>
        <dbReference type="ARBA" id="ARBA00022777"/>
    </source>
</evidence>
<evidence type="ECO:0000256" key="5">
    <source>
        <dbReference type="ARBA" id="ARBA00022683"/>
    </source>
</evidence>